<reference evidence="3 4" key="1">
    <citation type="journal article" date="2019" name="Emerg. Microbes Infect.">
        <title>Comprehensive subspecies identification of 175 nontuberculous mycobacteria species based on 7547 genomic profiles.</title>
        <authorList>
            <person name="Matsumoto Y."/>
            <person name="Kinjo T."/>
            <person name="Motooka D."/>
            <person name="Nabeya D."/>
            <person name="Jung N."/>
            <person name="Uechi K."/>
            <person name="Horii T."/>
            <person name="Iida T."/>
            <person name="Fujita J."/>
            <person name="Nakamura S."/>
        </authorList>
    </citation>
    <scope>NUCLEOTIDE SEQUENCE [LARGE SCALE GENOMIC DNA]</scope>
    <source>
        <strain evidence="3 4">JCM 12603</strain>
    </source>
</reference>
<evidence type="ECO:0000313" key="3">
    <source>
        <dbReference type="EMBL" id="BBX49907.1"/>
    </source>
</evidence>
<feature type="region of interest" description="Disordered" evidence="1">
    <location>
        <begin position="29"/>
        <end position="181"/>
    </location>
</feature>
<dbReference type="KEGG" id="mpof:MPOR_09330"/>
<gene>
    <name evidence="3" type="ORF">MPOR_09330</name>
</gene>
<feature type="compositionally biased region" description="Low complexity" evidence="1">
    <location>
        <begin position="197"/>
        <end position="207"/>
    </location>
</feature>
<dbReference type="EMBL" id="AP022570">
    <property type="protein sequence ID" value="BBX49907.1"/>
    <property type="molecule type" value="Genomic_DNA"/>
</dbReference>
<protein>
    <submittedName>
        <fullName evidence="3">Uncharacterized protein</fullName>
    </submittedName>
</protein>
<feature type="signal peptide" evidence="2">
    <location>
        <begin position="1"/>
        <end position="31"/>
    </location>
</feature>
<evidence type="ECO:0000256" key="2">
    <source>
        <dbReference type="SAM" id="SignalP"/>
    </source>
</evidence>
<dbReference type="Proteomes" id="UP000466785">
    <property type="component" value="Chromosome"/>
</dbReference>
<feature type="compositionally biased region" description="Low complexity" evidence="1">
    <location>
        <begin position="29"/>
        <end position="50"/>
    </location>
</feature>
<accession>A0A6N4V846</accession>
<evidence type="ECO:0000256" key="1">
    <source>
        <dbReference type="SAM" id="MobiDB-lite"/>
    </source>
</evidence>
<organism evidence="3 4">
    <name type="scientific">Mycolicibacterium poriferae</name>
    <dbReference type="NCBI Taxonomy" id="39694"/>
    <lineage>
        <taxon>Bacteria</taxon>
        <taxon>Bacillati</taxon>
        <taxon>Actinomycetota</taxon>
        <taxon>Actinomycetes</taxon>
        <taxon>Mycobacteriales</taxon>
        <taxon>Mycobacteriaceae</taxon>
        <taxon>Mycolicibacterium</taxon>
    </lineage>
</organism>
<proteinExistence type="predicted"/>
<keyword evidence="2" id="KW-0732">Signal</keyword>
<feature type="compositionally biased region" description="Acidic residues" evidence="1">
    <location>
        <begin position="97"/>
        <end position="124"/>
    </location>
</feature>
<sequence length="647" mass="68738">MRQWLKLGAASAGLGAALLGFSLLGPDAATAAADSGAESSVSQSSDSAEASGDHTEAAQSDADDADDADVDDADDDAADVDDADDDAEEAAGAAALDDGDTLDDNVTDESDTGESDTDENDGAGENDGTGTDQDSGTVEDDGTGTGGVTEQVETLATGSDTPSAPAEQVLEPSLASTTDGDDAVEEDVTLAASTAVEAPAAADEPAAEPVPAPPWLAPRRTWSDVVADTIDAWTNSTQAWIDSLSVSEERKVELTESFWNLRRTFFNQAPTVAPVQISGLVTGPIDGTIGAVDADGDEIIYRLVRGPRQGTVEINADGTYIYTPDADFDGVDTFRVIAIDRGFHVNLLSLLRPIGTRATSLINQSAITFAFNYLDDGTGWTEERRQALEDAATQLLWYFRVDQPVTLTYDVGLEDDEFLASAGSDPISERAGFWRTVVQNKLQTGVDSNGDKADGEIFWNFTEFEWGLDEVADGEYDFVSTVLHELMHSFGFLSAVDAPGKNNDRDWVTFDRFVVTSAGARPISPFYRWRNRFDPLLTDEEDGLYFGGANAIAAYGGLVPLYTPDPWQPGSAMSHLDDFTFTGADQKIMNAATASGLSVRVLSPVELAILTDLGYQVVMPNSPPYAAAAFGFVLLGGRRRKSKAAPR</sequence>
<keyword evidence="4" id="KW-1185">Reference proteome</keyword>
<feature type="chain" id="PRO_5026734684" evidence="2">
    <location>
        <begin position="32"/>
        <end position="647"/>
    </location>
</feature>
<feature type="region of interest" description="Disordered" evidence="1">
    <location>
        <begin position="197"/>
        <end position="216"/>
    </location>
</feature>
<dbReference type="AlphaFoldDB" id="A0A6N4V846"/>
<dbReference type="Gene3D" id="2.60.40.3440">
    <property type="match status" value="1"/>
</dbReference>
<dbReference type="Pfam" id="PF17963">
    <property type="entry name" value="Big_9"/>
    <property type="match status" value="1"/>
</dbReference>
<feature type="compositionally biased region" description="Acidic residues" evidence="1">
    <location>
        <begin position="61"/>
        <end position="89"/>
    </location>
</feature>
<name>A0A6N4V846_9MYCO</name>
<evidence type="ECO:0000313" key="4">
    <source>
        <dbReference type="Proteomes" id="UP000466785"/>
    </source>
</evidence>
<dbReference type="SUPFAM" id="SSF55486">
    <property type="entry name" value="Metalloproteases ('zincins'), catalytic domain"/>
    <property type="match status" value="1"/>
</dbReference>